<organism evidence="1 2">
    <name type="scientific">Pendulispora albinea</name>
    <dbReference type="NCBI Taxonomy" id="2741071"/>
    <lineage>
        <taxon>Bacteria</taxon>
        <taxon>Pseudomonadati</taxon>
        <taxon>Myxococcota</taxon>
        <taxon>Myxococcia</taxon>
        <taxon>Myxococcales</taxon>
        <taxon>Sorangiineae</taxon>
        <taxon>Pendulisporaceae</taxon>
        <taxon>Pendulispora</taxon>
    </lineage>
</organism>
<evidence type="ECO:0000313" key="2">
    <source>
        <dbReference type="Proteomes" id="UP001370348"/>
    </source>
</evidence>
<name>A0ABZ2LPL3_9BACT</name>
<dbReference type="EMBL" id="CP089984">
    <property type="protein sequence ID" value="WXB10872.1"/>
    <property type="molecule type" value="Genomic_DNA"/>
</dbReference>
<gene>
    <name evidence="1" type="ORF">LZC94_23660</name>
</gene>
<accession>A0ABZ2LPL3</accession>
<evidence type="ECO:0000313" key="1">
    <source>
        <dbReference type="EMBL" id="WXB10872.1"/>
    </source>
</evidence>
<sequence length="212" mass="22474">MAAPRVPAAPHVSRRTRLRRLMPWVLLVVLPACQRGCLSTWLRDHGFAGDFPKPPMPGEPKEAPCPDGLARCRGGVVSVSRAHTPSGPCSPEGCRCPWDSLPACARGCVVEGLEMEMPRESAEKQLCAPDPAAVFAHPAVDPGLSPPPAHDPEALGAFCEVERFHCARGVVHRCDSGQAKPVAVCQGGCIQGEALIVEDIPLEAATALLCVR</sequence>
<dbReference type="Proteomes" id="UP001370348">
    <property type="component" value="Chromosome"/>
</dbReference>
<dbReference type="RefSeq" id="WP_394820492.1">
    <property type="nucleotide sequence ID" value="NZ_CP089984.1"/>
</dbReference>
<keyword evidence="2" id="KW-1185">Reference proteome</keyword>
<protein>
    <submittedName>
        <fullName evidence="1">Uncharacterized protein</fullName>
    </submittedName>
</protein>
<reference evidence="1 2" key="1">
    <citation type="submission" date="2021-12" db="EMBL/GenBank/DDBJ databases">
        <title>Discovery of the Pendulisporaceae a myxobacterial family with distinct sporulation behavior and unique specialized metabolism.</title>
        <authorList>
            <person name="Garcia R."/>
            <person name="Popoff A."/>
            <person name="Bader C.D."/>
            <person name="Loehr J."/>
            <person name="Walesch S."/>
            <person name="Walt C."/>
            <person name="Boldt J."/>
            <person name="Bunk B."/>
            <person name="Haeckl F.J.F.P.J."/>
            <person name="Gunesch A.P."/>
            <person name="Birkelbach J."/>
            <person name="Nuebel U."/>
            <person name="Pietschmann T."/>
            <person name="Bach T."/>
            <person name="Mueller R."/>
        </authorList>
    </citation>
    <scope>NUCLEOTIDE SEQUENCE [LARGE SCALE GENOMIC DNA]</scope>
    <source>
        <strain evidence="1 2">MSr11954</strain>
    </source>
</reference>
<proteinExistence type="predicted"/>